<reference evidence="2 3" key="1">
    <citation type="journal article" date="2021" name="BMC Genomics">
        <title>Datura genome reveals duplications of psychoactive alkaloid biosynthetic genes and high mutation rate following tissue culture.</title>
        <authorList>
            <person name="Rajewski A."/>
            <person name="Carter-House D."/>
            <person name="Stajich J."/>
            <person name="Litt A."/>
        </authorList>
    </citation>
    <scope>NUCLEOTIDE SEQUENCE [LARGE SCALE GENOMIC DNA]</scope>
    <source>
        <strain evidence="2">AR-01</strain>
    </source>
</reference>
<proteinExistence type="predicted"/>
<gene>
    <name evidence="2" type="ORF">HAX54_001311</name>
</gene>
<evidence type="ECO:0000313" key="2">
    <source>
        <dbReference type="EMBL" id="MCD7449742.1"/>
    </source>
</evidence>
<sequence length="171" mass="19676">MELSTDQNILIPCEHKTCTSLKIFQDKVSKGALNVEVSYSVDGEILPFPAIDRLLVESREKRYLYDYLKSFGTVQLGYGIKKLDGRYYQQLFHLAQGIELFSPVVIFLPFSIILVHDKIKKFYVRDEDHAFEISCHDAPLGKLMQMTVMTPPSFNIEHIEQRRPPTSMAFG</sequence>
<organism evidence="2 3">
    <name type="scientific">Datura stramonium</name>
    <name type="common">Jimsonweed</name>
    <name type="synonym">Common thornapple</name>
    <dbReference type="NCBI Taxonomy" id="4076"/>
    <lineage>
        <taxon>Eukaryota</taxon>
        <taxon>Viridiplantae</taxon>
        <taxon>Streptophyta</taxon>
        <taxon>Embryophyta</taxon>
        <taxon>Tracheophyta</taxon>
        <taxon>Spermatophyta</taxon>
        <taxon>Magnoliopsida</taxon>
        <taxon>eudicotyledons</taxon>
        <taxon>Gunneridae</taxon>
        <taxon>Pentapetalae</taxon>
        <taxon>asterids</taxon>
        <taxon>lamiids</taxon>
        <taxon>Solanales</taxon>
        <taxon>Solanaceae</taxon>
        <taxon>Solanoideae</taxon>
        <taxon>Datureae</taxon>
        <taxon>Datura</taxon>
    </lineage>
</organism>
<keyword evidence="1" id="KW-0472">Membrane</keyword>
<accession>A0ABS8RSF0</accession>
<evidence type="ECO:0000313" key="3">
    <source>
        <dbReference type="Proteomes" id="UP000823775"/>
    </source>
</evidence>
<dbReference type="EMBL" id="JACEIK010000105">
    <property type="protein sequence ID" value="MCD7449742.1"/>
    <property type="molecule type" value="Genomic_DNA"/>
</dbReference>
<name>A0ABS8RSF0_DATST</name>
<comment type="caution">
    <text evidence="2">The sequence shown here is derived from an EMBL/GenBank/DDBJ whole genome shotgun (WGS) entry which is preliminary data.</text>
</comment>
<dbReference type="Proteomes" id="UP000823775">
    <property type="component" value="Unassembled WGS sequence"/>
</dbReference>
<keyword evidence="1" id="KW-0812">Transmembrane</keyword>
<keyword evidence="1" id="KW-1133">Transmembrane helix</keyword>
<protein>
    <submittedName>
        <fullName evidence="2">Uncharacterized protein</fullName>
    </submittedName>
</protein>
<evidence type="ECO:0000256" key="1">
    <source>
        <dbReference type="SAM" id="Phobius"/>
    </source>
</evidence>
<keyword evidence="3" id="KW-1185">Reference proteome</keyword>
<feature type="transmembrane region" description="Helical" evidence="1">
    <location>
        <begin position="91"/>
        <end position="115"/>
    </location>
</feature>